<evidence type="ECO:0000256" key="2">
    <source>
        <dbReference type="ARBA" id="ARBA00008936"/>
    </source>
</evidence>
<dbReference type="InterPro" id="IPR036121">
    <property type="entry name" value="ATPase_F1/V1/A1_a/bsu_N_sf"/>
</dbReference>
<evidence type="ECO:0000256" key="5">
    <source>
        <dbReference type="ARBA" id="ARBA00019294"/>
    </source>
</evidence>
<keyword evidence="11" id="KW-0406">Ion transport</keyword>
<evidence type="ECO:0000256" key="7">
    <source>
        <dbReference type="ARBA" id="ARBA00022741"/>
    </source>
</evidence>
<dbReference type="SUPFAM" id="SSF50615">
    <property type="entry name" value="N-terminal domain of alpha and beta subunits of F1 ATP synthase"/>
    <property type="match status" value="1"/>
</dbReference>
<name>A0A835HRG3_9MAGN</name>
<dbReference type="Proteomes" id="UP000631114">
    <property type="component" value="Unassembled WGS sequence"/>
</dbReference>
<dbReference type="InterPro" id="IPR000194">
    <property type="entry name" value="ATPase_F1/V1/A1_a/bsu_nucl-bd"/>
</dbReference>
<keyword evidence="9" id="KW-0067">ATP-binding</keyword>
<keyword evidence="7" id="KW-0547">Nucleotide-binding</keyword>
<protein>
    <recommendedName>
        <fullName evidence="5">ATP synthase subunit beta, mitochondrial</fullName>
        <ecNumber evidence="4">7.1.2.2</ecNumber>
    </recommendedName>
</protein>
<keyword evidence="14" id="KW-0066">ATP synthesis</keyword>
<dbReference type="PANTHER" id="PTHR15184">
    <property type="entry name" value="ATP SYNTHASE"/>
    <property type="match status" value="1"/>
</dbReference>
<dbReference type="GO" id="GO:0045259">
    <property type="term" value="C:proton-transporting ATP synthase complex"/>
    <property type="evidence" value="ECO:0007669"/>
    <property type="project" value="UniProtKB-KW"/>
</dbReference>
<keyword evidence="6" id="KW-0813">Transport</keyword>
<feature type="domain" description="ATPase F1/V1/A1 complex alpha/beta subunit nucleotide-binding" evidence="16">
    <location>
        <begin position="148"/>
        <end position="188"/>
    </location>
</feature>
<proteinExistence type="inferred from homology"/>
<evidence type="ECO:0000256" key="1">
    <source>
        <dbReference type="ARBA" id="ARBA00004273"/>
    </source>
</evidence>
<comment type="caution">
    <text evidence="18">The sequence shown here is derived from an EMBL/GenBank/DDBJ whole genome shotgun (WGS) entry which is preliminary data.</text>
</comment>
<dbReference type="Gene3D" id="2.40.10.170">
    <property type="match status" value="1"/>
</dbReference>
<evidence type="ECO:0000256" key="3">
    <source>
        <dbReference type="ARBA" id="ARBA00011648"/>
    </source>
</evidence>
<evidence type="ECO:0000313" key="19">
    <source>
        <dbReference type="Proteomes" id="UP000631114"/>
    </source>
</evidence>
<organism evidence="18 19">
    <name type="scientific">Coptis chinensis</name>
    <dbReference type="NCBI Taxonomy" id="261450"/>
    <lineage>
        <taxon>Eukaryota</taxon>
        <taxon>Viridiplantae</taxon>
        <taxon>Streptophyta</taxon>
        <taxon>Embryophyta</taxon>
        <taxon>Tracheophyta</taxon>
        <taxon>Spermatophyta</taxon>
        <taxon>Magnoliopsida</taxon>
        <taxon>Ranunculales</taxon>
        <taxon>Ranunculaceae</taxon>
        <taxon>Coptidoideae</taxon>
        <taxon>Coptis</taxon>
    </lineage>
</organism>
<dbReference type="EMBL" id="JADFTS010000005">
    <property type="protein sequence ID" value="KAF9604470.1"/>
    <property type="molecule type" value="Genomic_DNA"/>
</dbReference>
<comment type="subcellular location">
    <subcellularLocation>
        <location evidence="1">Mitochondrion inner membrane</location>
    </subcellularLocation>
</comment>
<evidence type="ECO:0000259" key="16">
    <source>
        <dbReference type="Pfam" id="PF00006"/>
    </source>
</evidence>
<evidence type="ECO:0000256" key="6">
    <source>
        <dbReference type="ARBA" id="ARBA00022448"/>
    </source>
</evidence>
<dbReference type="AlphaFoldDB" id="A0A835HRG3"/>
<reference evidence="18 19" key="1">
    <citation type="submission" date="2020-10" db="EMBL/GenBank/DDBJ databases">
        <title>The Coptis chinensis genome and diversification of protoberbering-type alkaloids.</title>
        <authorList>
            <person name="Wang B."/>
            <person name="Shu S."/>
            <person name="Song C."/>
            <person name="Liu Y."/>
        </authorList>
    </citation>
    <scope>NUCLEOTIDE SEQUENCE [LARGE SCALE GENOMIC DNA]</scope>
    <source>
        <strain evidence="18">HL-2020</strain>
        <tissue evidence="18">Leaf</tissue>
    </source>
</reference>
<dbReference type="CDD" id="cd18115">
    <property type="entry name" value="ATP-synt_F1_beta_N"/>
    <property type="match status" value="1"/>
</dbReference>
<dbReference type="Pfam" id="PF00006">
    <property type="entry name" value="ATP-synt_ab"/>
    <property type="match status" value="1"/>
</dbReference>
<evidence type="ECO:0000313" key="18">
    <source>
        <dbReference type="EMBL" id="KAF9604470.1"/>
    </source>
</evidence>
<dbReference type="InterPro" id="IPR027417">
    <property type="entry name" value="P-loop_NTPase"/>
</dbReference>
<dbReference type="PANTHER" id="PTHR15184:SF82">
    <property type="entry name" value="ATP SYNTHASE SUBUNIT BETA, MITOCHONDRIAL"/>
    <property type="match status" value="1"/>
</dbReference>
<dbReference type="InterPro" id="IPR004100">
    <property type="entry name" value="ATPase_F1/V1/A1_a/bsu_N"/>
</dbReference>
<dbReference type="GO" id="GO:0005743">
    <property type="term" value="C:mitochondrial inner membrane"/>
    <property type="evidence" value="ECO:0007669"/>
    <property type="project" value="UniProtKB-SubCell"/>
</dbReference>
<dbReference type="Pfam" id="PF02874">
    <property type="entry name" value="ATP-synt_ab_N"/>
    <property type="match status" value="1"/>
</dbReference>
<evidence type="ECO:0000256" key="10">
    <source>
        <dbReference type="ARBA" id="ARBA00022967"/>
    </source>
</evidence>
<evidence type="ECO:0000256" key="15">
    <source>
        <dbReference type="ARBA" id="ARBA00048383"/>
    </source>
</evidence>
<evidence type="ECO:0000256" key="8">
    <source>
        <dbReference type="ARBA" id="ARBA00022781"/>
    </source>
</evidence>
<keyword evidence="10" id="KW-1278">Translocase</keyword>
<keyword evidence="8" id="KW-0375">Hydrogen ion transport</keyword>
<sequence length="253" mass="27223">MAARFLIMNNNNNNKGGKITDEFTGAGAIGSVCQVIGVVVDVRFNEGLPPISTALEVLDNSILLVLELAQHFRTIAMDGTEGLVRGQRLLNTGSPITAGLLLVVLLTSLVNPLTTGEISKPIISCPSIVRPQPLLKRGYRKQEILVTGIKVVDLLAPYQRGGKIGLFGGAGVGKTVLIMELIKTITRVVCSHYAANTLLECILLISPFYLQISIPSVIHMHQMVSSRSLLYSVVSCNASSERETDFPSCKLPL</sequence>
<dbReference type="EC" id="7.1.2.2" evidence="4"/>
<keyword evidence="12" id="KW-0472">Membrane</keyword>
<dbReference type="InterPro" id="IPR050053">
    <property type="entry name" value="ATPase_alpha/beta_chains"/>
</dbReference>
<evidence type="ECO:0000256" key="4">
    <source>
        <dbReference type="ARBA" id="ARBA00012473"/>
    </source>
</evidence>
<accession>A0A835HRG3</accession>
<comment type="catalytic activity">
    <reaction evidence="15">
        <text>ATP + H2O + 4 H(+)(in) = ADP + phosphate + 5 H(+)(out)</text>
        <dbReference type="Rhea" id="RHEA:57720"/>
        <dbReference type="ChEBI" id="CHEBI:15377"/>
        <dbReference type="ChEBI" id="CHEBI:15378"/>
        <dbReference type="ChEBI" id="CHEBI:30616"/>
        <dbReference type="ChEBI" id="CHEBI:43474"/>
        <dbReference type="ChEBI" id="CHEBI:456216"/>
        <dbReference type="EC" id="7.1.2.2"/>
    </reaction>
</comment>
<keyword evidence="19" id="KW-1185">Reference proteome</keyword>
<evidence type="ECO:0000256" key="11">
    <source>
        <dbReference type="ARBA" id="ARBA00023065"/>
    </source>
</evidence>
<dbReference type="OrthoDB" id="14523at2759"/>
<dbReference type="Gene3D" id="3.40.50.300">
    <property type="entry name" value="P-loop containing nucleotide triphosphate hydrolases"/>
    <property type="match status" value="1"/>
</dbReference>
<dbReference type="SUPFAM" id="SSF52540">
    <property type="entry name" value="P-loop containing nucleoside triphosphate hydrolases"/>
    <property type="match status" value="1"/>
</dbReference>
<comment type="similarity">
    <text evidence="2">Belongs to the ATPase alpha/beta chains family.</text>
</comment>
<evidence type="ECO:0000259" key="17">
    <source>
        <dbReference type="Pfam" id="PF02874"/>
    </source>
</evidence>
<keyword evidence="13" id="KW-0139">CF(1)</keyword>
<comment type="subunit">
    <text evidence="3">F-type ATPases have 2 components, CF(1) - the catalytic core - and CF(0) - the membrane proton channel. CF(1) has five subunits: alpha(3), beta(3), gamma(1), delta(1), epsilon(1). CF(0) has three main subunits: a, b and c.</text>
</comment>
<dbReference type="GO" id="GO:0042776">
    <property type="term" value="P:proton motive force-driven mitochondrial ATP synthesis"/>
    <property type="evidence" value="ECO:0007669"/>
    <property type="project" value="TreeGrafter"/>
</dbReference>
<dbReference type="GO" id="GO:0046933">
    <property type="term" value="F:proton-transporting ATP synthase activity, rotational mechanism"/>
    <property type="evidence" value="ECO:0007669"/>
    <property type="project" value="TreeGrafter"/>
</dbReference>
<evidence type="ECO:0000256" key="9">
    <source>
        <dbReference type="ARBA" id="ARBA00022840"/>
    </source>
</evidence>
<evidence type="ECO:0000256" key="12">
    <source>
        <dbReference type="ARBA" id="ARBA00023136"/>
    </source>
</evidence>
<evidence type="ECO:0000256" key="13">
    <source>
        <dbReference type="ARBA" id="ARBA00023196"/>
    </source>
</evidence>
<gene>
    <name evidence="18" type="ORF">IFM89_006752</name>
</gene>
<evidence type="ECO:0000256" key="14">
    <source>
        <dbReference type="ARBA" id="ARBA00023310"/>
    </source>
</evidence>
<feature type="domain" description="ATPase F1/V1/A1 complex alpha/beta subunit N-terminal" evidence="17">
    <location>
        <begin position="32"/>
        <end position="93"/>
    </location>
</feature>
<dbReference type="GO" id="GO:0005524">
    <property type="term" value="F:ATP binding"/>
    <property type="evidence" value="ECO:0007669"/>
    <property type="project" value="UniProtKB-KW"/>
</dbReference>